<organism evidence="2 3">
    <name type="scientific">Knoellia koreensis</name>
    <dbReference type="NCBI Taxonomy" id="2730921"/>
    <lineage>
        <taxon>Bacteria</taxon>
        <taxon>Bacillati</taxon>
        <taxon>Actinomycetota</taxon>
        <taxon>Actinomycetes</taxon>
        <taxon>Micrococcales</taxon>
        <taxon>Intrasporangiaceae</taxon>
        <taxon>Knoellia</taxon>
    </lineage>
</organism>
<comment type="caution">
    <text evidence="2">The sequence shown here is derived from an EMBL/GenBank/DDBJ whole genome shotgun (WGS) entry which is preliminary data.</text>
</comment>
<evidence type="ECO:0000313" key="3">
    <source>
        <dbReference type="Proteomes" id="UP000588586"/>
    </source>
</evidence>
<feature type="compositionally biased region" description="Low complexity" evidence="1">
    <location>
        <begin position="61"/>
        <end position="75"/>
    </location>
</feature>
<feature type="region of interest" description="Disordered" evidence="1">
    <location>
        <begin position="124"/>
        <end position="152"/>
    </location>
</feature>
<dbReference type="RefSeq" id="WP_028708022.1">
    <property type="nucleotide sequence ID" value="NZ_JABEPQ010000008.1"/>
</dbReference>
<name>A0A849HNX6_9MICO</name>
<accession>A0A849HNX6</accession>
<keyword evidence="3" id="KW-1185">Reference proteome</keyword>
<protein>
    <submittedName>
        <fullName evidence="2">Uncharacterized protein</fullName>
    </submittedName>
</protein>
<dbReference type="AlphaFoldDB" id="A0A849HNX6"/>
<feature type="compositionally biased region" description="Basic and acidic residues" evidence="1">
    <location>
        <begin position="1"/>
        <end position="11"/>
    </location>
</feature>
<feature type="region of interest" description="Disordered" evidence="1">
    <location>
        <begin position="1"/>
        <end position="75"/>
    </location>
</feature>
<reference evidence="2 3" key="1">
    <citation type="submission" date="2020-04" db="EMBL/GenBank/DDBJ databases">
        <title>Knoellia sp. isolate from air conditioner.</title>
        <authorList>
            <person name="Chea S."/>
            <person name="Kim D.-U."/>
        </authorList>
    </citation>
    <scope>NUCLEOTIDE SEQUENCE [LARGE SCALE GENOMIC DNA]</scope>
    <source>
        <strain evidence="2 3">DB2414S</strain>
    </source>
</reference>
<feature type="region of interest" description="Disordered" evidence="1">
    <location>
        <begin position="190"/>
        <end position="210"/>
    </location>
</feature>
<dbReference type="EMBL" id="JABEPQ010000008">
    <property type="protein sequence ID" value="NNM48244.1"/>
    <property type="molecule type" value="Genomic_DNA"/>
</dbReference>
<evidence type="ECO:0000256" key="1">
    <source>
        <dbReference type="SAM" id="MobiDB-lite"/>
    </source>
</evidence>
<gene>
    <name evidence="2" type="ORF">HJG52_19845</name>
</gene>
<proteinExistence type="predicted"/>
<dbReference type="Proteomes" id="UP000588586">
    <property type="component" value="Unassembled WGS sequence"/>
</dbReference>
<evidence type="ECO:0000313" key="2">
    <source>
        <dbReference type="EMBL" id="NNM48244.1"/>
    </source>
</evidence>
<sequence length="210" mass="22506">MTRRSLRDRNRAAIALDPDTPDLEPTAEPRSSAQPTATRPVEEPAHAPQKATSATEKGSTTKKPAAVRKAATAAASDTARLGIYLTPQEFEDAKAAYLADWTNGGEADTFARWIAAAIETYAARTPKQRATAQPRGRADERTGSTRSFSIPTDTVARMRAAINADQQAGRWPSDSAWCSEAIAAAVDAARTKNDGSLPTPPPRLPNRLVR</sequence>